<keyword evidence="1" id="KW-0175">Coiled coil</keyword>
<dbReference type="EMBL" id="SNRW01000532">
    <property type="protein sequence ID" value="KAA6400617.1"/>
    <property type="molecule type" value="Genomic_DNA"/>
</dbReference>
<comment type="caution">
    <text evidence="3">The sequence shown here is derived from an EMBL/GenBank/DDBJ whole genome shotgun (WGS) entry which is preliminary data.</text>
</comment>
<gene>
    <name evidence="3" type="ORF">EZS28_003858</name>
</gene>
<accession>A0A5J4X000</accession>
<evidence type="ECO:0008006" key="5">
    <source>
        <dbReference type="Google" id="ProtNLM"/>
    </source>
</evidence>
<proteinExistence type="predicted"/>
<name>A0A5J4X000_9EUKA</name>
<dbReference type="Proteomes" id="UP000324800">
    <property type="component" value="Unassembled WGS sequence"/>
</dbReference>
<dbReference type="AlphaFoldDB" id="A0A5J4X000"/>
<feature type="region of interest" description="Disordered" evidence="2">
    <location>
        <begin position="115"/>
        <end position="170"/>
    </location>
</feature>
<feature type="compositionally biased region" description="Polar residues" evidence="2">
    <location>
        <begin position="151"/>
        <end position="162"/>
    </location>
</feature>
<organism evidence="3 4">
    <name type="scientific">Streblomastix strix</name>
    <dbReference type="NCBI Taxonomy" id="222440"/>
    <lineage>
        <taxon>Eukaryota</taxon>
        <taxon>Metamonada</taxon>
        <taxon>Preaxostyla</taxon>
        <taxon>Oxymonadida</taxon>
        <taxon>Streblomastigidae</taxon>
        <taxon>Streblomastix</taxon>
    </lineage>
</organism>
<evidence type="ECO:0000256" key="2">
    <source>
        <dbReference type="SAM" id="MobiDB-lite"/>
    </source>
</evidence>
<sequence length="361" mass="41037">MSSSSQDFIRKIKELEDKSKAAEFDRRNYEIEKQKEKDRIEFYENDNARIRSENAQLKIEIEILTLKMENMQLKTGQVNSNSRLSPPNPKQPISRFPLPNVEQKHSIDIFQPIMSPSYERSKTPGPQQKRASKIDLDPSKIDLAYPKQKNESPVQKSRQTSARGLPVATSPPIQINPIPNILNKQDCRLEGNKINHSPKNNNLCIVAFDPVVSSGITRFQGFFDKISSNCMIGIADASIIFDANASIGQYKGKILSYSSINGFLQHMSFPGIRGNKQFINKQIISCEVDLASQPKSVHFFVDNEEQRNYVVDIPPAIRFMICLFNSNSQFTIQKLEKLSCSSAIGVDESKEFEWGQNWNNE</sequence>
<protein>
    <recommendedName>
        <fullName evidence="5">SPRY domain-containing protein</fullName>
    </recommendedName>
</protein>
<feature type="coiled-coil region" evidence="1">
    <location>
        <begin position="12"/>
        <end position="74"/>
    </location>
</feature>
<evidence type="ECO:0000313" key="4">
    <source>
        <dbReference type="Proteomes" id="UP000324800"/>
    </source>
</evidence>
<evidence type="ECO:0000313" key="3">
    <source>
        <dbReference type="EMBL" id="KAA6400617.1"/>
    </source>
</evidence>
<reference evidence="3 4" key="1">
    <citation type="submission" date="2019-03" db="EMBL/GenBank/DDBJ databases">
        <title>Single cell metagenomics reveals metabolic interactions within the superorganism composed of flagellate Streblomastix strix and complex community of Bacteroidetes bacteria on its surface.</title>
        <authorList>
            <person name="Treitli S.C."/>
            <person name="Kolisko M."/>
            <person name="Husnik F."/>
            <person name="Keeling P."/>
            <person name="Hampl V."/>
        </authorList>
    </citation>
    <scope>NUCLEOTIDE SEQUENCE [LARGE SCALE GENOMIC DNA]</scope>
    <source>
        <strain evidence="3">ST1C</strain>
    </source>
</reference>
<evidence type="ECO:0000256" key="1">
    <source>
        <dbReference type="SAM" id="Coils"/>
    </source>
</evidence>